<accession>A0ABW1R3G7</accession>
<keyword evidence="1" id="KW-0732">Signal</keyword>
<dbReference type="RefSeq" id="WP_128222026.1">
    <property type="nucleotide sequence ID" value="NZ_CP034929.1"/>
</dbReference>
<dbReference type="PROSITE" id="PS51257">
    <property type="entry name" value="PROKAR_LIPOPROTEIN"/>
    <property type="match status" value="1"/>
</dbReference>
<dbReference type="EMBL" id="JBHSQI010000009">
    <property type="protein sequence ID" value="MFC6154876.1"/>
    <property type="molecule type" value="Genomic_DNA"/>
</dbReference>
<gene>
    <name evidence="2" type="ORF">ACFPWU_14510</name>
</gene>
<protein>
    <recommendedName>
        <fullName evidence="4">Exo-alpha-sialidase</fullName>
    </recommendedName>
</protein>
<evidence type="ECO:0000313" key="2">
    <source>
        <dbReference type="EMBL" id="MFC6154876.1"/>
    </source>
</evidence>
<proteinExistence type="predicted"/>
<dbReference type="SUPFAM" id="SSF50939">
    <property type="entry name" value="Sialidases"/>
    <property type="match status" value="1"/>
</dbReference>
<dbReference type="Gene3D" id="2.120.10.10">
    <property type="match status" value="1"/>
</dbReference>
<organism evidence="2 3">
    <name type="scientific">Nocardioides yefusunii</name>
    <dbReference type="NCBI Taxonomy" id="2500546"/>
    <lineage>
        <taxon>Bacteria</taxon>
        <taxon>Bacillati</taxon>
        <taxon>Actinomycetota</taxon>
        <taxon>Actinomycetes</taxon>
        <taxon>Propionibacteriales</taxon>
        <taxon>Nocardioidaceae</taxon>
        <taxon>Nocardioides</taxon>
    </lineage>
</organism>
<keyword evidence="3" id="KW-1185">Reference proteome</keyword>
<reference evidence="3" key="1">
    <citation type="journal article" date="2019" name="Int. J. Syst. Evol. Microbiol.">
        <title>The Global Catalogue of Microorganisms (GCM) 10K type strain sequencing project: providing services to taxonomists for standard genome sequencing and annotation.</title>
        <authorList>
            <consortium name="The Broad Institute Genomics Platform"/>
            <consortium name="The Broad Institute Genome Sequencing Center for Infectious Disease"/>
            <person name="Wu L."/>
            <person name="Ma J."/>
        </authorList>
    </citation>
    <scope>NUCLEOTIDE SEQUENCE [LARGE SCALE GENOMIC DNA]</scope>
    <source>
        <strain evidence="3">DFY28</strain>
    </source>
</reference>
<name>A0ABW1R3G7_9ACTN</name>
<evidence type="ECO:0008006" key="4">
    <source>
        <dbReference type="Google" id="ProtNLM"/>
    </source>
</evidence>
<feature type="signal peptide" evidence="1">
    <location>
        <begin position="1"/>
        <end position="24"/>
    </location>
</feature>
<dbReference type="Proteomes" id="UP001596098">
    <property type="component" value="Unassembled WGS sequence"/>
</dbReference>
<feature type="chain" id="PRO_5046203508" description="Exo-alpha-sialidase" evidence="1">
    <location>
        <begin position="25"/>
        <end position="748"/>
    </location>
</feature>
<dbReference type="InterPro" id="IPR036278">
    <property type="entry name" value="Sialidase_sf"/>
</dbReference>
<evidence type="ECO:0000313" key="3">
    <source>
        <dbReference type="Proteomes" id="UP001596098"/>
    </source>
</evidence>
<evidence type="ECO:0000256" key="1">
    <source>
        <dbReference type="SAM" id="SignalP"/>
    </source>
</evidence>
<sequence>MDTTRVGAVAVAVVLLLSGCTGQAEPAGTAPVWTEVDATAAGGPTTWVDVTDSASRRKVAGEKVPVLHVGRVATGTGPPVAAVWEGPVVDVDSAHLVGKRGRDSVVVDLDASAASTHLLGRERVEGRWRHFVQRRDAAGRWSRVDVPEVLDTRGVLATGLGSLPDGALVVVGVDEAGAHVAVHLGTGDVSEVPLPVRAGAGDVQLVQMVSTGSHVVLLVQDVGEDARAWTVHTDDGRTWSTPRRVGPAGVRVRAAGITSPTSGTLVAAVEVAPRPGAKKEGRAGDVVYTTRDLGEHWREEVFVADEKGSAGAVLSRPATGRDGEVVVAHTGIGQGHSAIWRRSTEGEWEAGQSVPGWWYHGISPVLAVDGDAVVAYRQIGTTSEVRRGAKVTARTHVDTTGTGDEVWATDARLGGWAGTERVVVRDQVGATSDARVSGRVLTVTDRTLTPGRWPRVDFERTPPHVVASAGDASGAVALSNELSGDGWESLVRASSTDGQQWRVVPVQGNTRMLLFDGARHDPADTGTWWLTGTDLEGYPQVWRAESDLSRFASVALPSQARRTQGSISASCTSTQGDWFVISPRDVPDDPGTVLLRQGNGWRDVAALPSGFSPPHACAGVGDNVLALARSTGRDGSAGSRLLLSFDGSAWDPVALSDDVRSVLGLWNVDGTAVARVVVGDGARQREALLLSRDGSEWVTVALPDVDVEQIEDVAARGPALSVLVRTPVGRRLWRWENPAAVAAAAARG</sequence>
<comment type="caution">
    <text evidence="2">The sequence shown here is derived from an EMBL/GenBank/DDBJ whole genome shotgun (WGS) entry which is preliminary data.</text>
</comment>